<organism evidence="1 2">
    <name type="scientific">Pacificispira spongiicola</name>
    <dbReference type="NCBI Taxonomy" id="2729598"/>
    <lineage>
        <taxon>Bacteria</taxon>
        <taxon>Pseudomonadati</taxon>
        <taxon>Pseudomonadota</taxon>
        <taxon>Alphaproteobacteria</taxon>
        <taxon>Rhodospirillales</taxon>
        <taxon>Rhodospirillaceae</taxon>
        <taxon>Pacificispira</taxon>
    </lineage>
</organism>
<proteinExistence type="predicted"/>
<keyword evidence="2" id="KW-1185">Reference proteome</keyword>
<dbReference type="AlphaFoldDB" id="A0A7Y0DZD0"/>
<name>A0A7Y0DZD0_9PROT</name>
<reference evidence="1 2" key="1">
    <citation type="submission" date="2020-04" db="EMBL/GenBank/DDBJ databases">
        <title>Rhodospirillaceae bacterium KN72 isolated from deep sea.</title>
        <authorList>
            <person name="Zhang D.-C."/>
        </authorList>
    </citation>
    <scope>NUCLEOTIDE SEQUENCE [LARGE SCALE GENOMIC DNA]</scope>
    <source>
        <strain evidence="1 2">KN72</strain>
    </source>
</reference>
<comment type="caution">
    <text evidence="1">The sequence shown here is derived from an EMBL/GenBank/DDBJ whole genome shotgun (WGS) entry which is preliminary data.</text>
</comment>
<sequence length="148" mass="15733">MSDLRSMIREVLREELSALKGGGAFAPQVREETVSIGTNADLQRFVARILELSKDAGSRAALESGRHVFRLGHSGGLGAAPSVAMGSPAAPNPAATRVQFDKGLVSEKAIADLPDGTRVVRAGKTVRFTPLASDELRRRGIKIERAKS</sequence>
<accession>A0A7Y0DZD0</accession>
<evidence type="ECO:0000313" key="1">
    <source>
        <dbReference type="EMBL" id="NMM43636.1"/>
    </source>
</evidence>
<dbReference type="Proteomes" id="UP000539372">
    <property type="component" value="Unassembled WGS sequence"/>
</dbReference>
<gene>
    <name evidence="1" type="ORF">HH303_04045</name>
</gene>
<evidence type="ECO:0000313" key="2">
    <source>
        <dbReference type="Proteomes" id="UP000539372"/>
    </source>
</evidence>
<dbReference type="RefSeq" id="WP_169623900.1">
    <property type="nucleotide sequence ID" value="NZ_JABBNT010000001.1"/>
</dbReference>
<protein>
    <submittedName>
        <fullName evidence="1">Uncharacterized protein</fullName>
    </submittedName>
</protein>
<dbReference type="EMBL" id="JABBNT010000001">
    <property type="protein sequence ID" value="NMM43636.1"/>
    <property type="molecule type" value="Genomic_DNA"/>
</dbReference>